<organism evidence="1 2">
    <name type="scientific">Mycobacterium innocens</name>
    <dbReference type="NCBI Taxonomy" id="2341083"/>
    <lineage>
        <taxon>Bacteria</taxon>
        <taxon>Bacillati</taxon>
        <taxon>Actinomycetota</taxon>
        <taxon>Actinomycetes</taxon>
        <taxon>Mycobacteriales</taxon>
        <taxon>Mycobacteriaceae</taxon>
        <taxon>Mycobacterium</taxon>
    </lineage>
</organism>
<evidence type="ECO:0000313" key="2">
    <source>
        <dbReference type="Proteomes" id="UP000267289"/>
    </source>
</evidence>
<name>A0A498Q2S2_9MYCO</name>
<reference evidence="1 2" key="1">
    <citation type="submission" date="2018-09" db="EMBL/GenBank/DDBJ databases">
        <authorList>
            <person name="Tagini F."/>
        </authorList>
    </citation>
    <scope>NUCLEOTIDE SEQUENCE [LARGE SCALE GENOMIC DNA]</scope>
    <source>
        <strain evidence="1 2">MK13</strain>
    </source>
</reference>
<keyword evidence="2" id="KW-1185">Reference proteome</keyword>
<accession>A0A498Q2S2</accession>
<evidence type="ECO:0000313" key="1">
    <source>
        <dbReference type="EMBL" id="VBA38625.1"/>
    </source>
</evidence>
<sequence>MAQVGGGVGGSPISVIARQMDTIRDQFIAEVFDTMKSEIQGLDYDSRMMDMWQASITENYVAAVHYLERDAPTSLLEAPPAALAYARAARSVMCRWRRWFGRIDSAMHAFSRWPCSMCRCWNPRSECRPSPSW</sequence>
<dbReference type="AlphaFoldDB" id="A0A498Q2S2"/>
<proteinExistence type="predicted"/>
<dbReference type="Proteomes" id="UP000267289">
    <property type="component" value="Unassembled WGS sequence"/>
</dbReference>
<gene>
    <name evidence="1" type="ORF">LAUMK13_02197</name>
</gene>
<protein>
    <submittedName>
        <fullName evidence="1">Uncharacterized protein</fullName>
    </submittedName>
</protein>
<dbReference type="EMBL" id="UPHQ01000099">
    <property type="protein sequence ID" value="VBA38625.1"/>
    <property type="molecule type" value="Genomic_DNA"/>
</dbReference>